<dbReference type="EMBL" id="FNUG01000008">
    <property type="protein sequence ID" value="SEF07972.1"/>
    <property type="molecule type" value="Genomic_DNA"/>
</dbReference>
<gene>
    <name evidence="2" type="ORF">SAMN04488034_10827</name>
</gene>
<evidence type="ECO:0000313" key="2">
    <source>
        <dbReference type="EMBL" id="SEF07972.1"/>
    </source>
</evidence>
<keyword evidence="1" id="KW-0732">Signal</keyword>
<dbReference type="PANTHER" id="PTHR35792">
    <property type="entry name" value="GENERAL STRESS PROTEIN"/>
    <property type="match status" value="1"/>
</dbReference>
<evidence type="ECO:0000256" key="1">
    <source>
        <dbReference type="SAM" id="SignalP"/>
    </source>
</evidence>
<evidence type="ECO:0000313" key="3">
    <source>
        <dbReference type="Proteomes" id="UP000199448"/>
    </source>
</evidence>
<accession>A0A1H5P1X7</accession>
<keyword evidence="3" id="KW-1185">Reference proteome</keyword>
<dbReference type="InterPro" id="IPR052928">
    <property type="entry name" value="Desiccation-related_membrane"/>
</dbReference>
<dbReference type="STRING" id="390640.SAMN04488034_10827"/>
<dbReference type="PANTHER" id="PTHR35792:SF2">
    <property type="entry name" value="GENERAL STRESS PROTEIN"/>
    <property type="match status" value="1"/>
</dbReference>
<dbReference type="Pfam" id="PF12732">
    <property type="entry name" value="YtxH"/>
    <property type="match status" value="1"/>
</dbReference>
<dbReference type="OrthoDB" id="676025at2"/>
<feature type="chain" id="PRO_5011479635" evidence="1">
    <location>
        <begin position="21"/>
        <end position="88"/>
    </location>
</feature>
<dbReference type="RefSeq" id="WP_093113934.1">
    <property type="nucleotide sequence ID" value="NZ_FNGG01000008.1"/>
</dbReference>
<dbReference type="AlphaFoldDB" id="A0A1H5P1X7"/>
<proteinExistence type="predicted"/>
<protein>
    <submittedName>
        <fullName evidence="2">Gas vesicle protein</fullName>
    </submittedName>
</protein>
<sequence>MKAGKILLGVLSGAALGAAAGILFAPKKGKDTRKSIADRSNEYMYETKSKFNDLADNISHRYDSVKSKVRGKGKRMEAKMDGDDKIIY</sequence>
<reference evidence="2 3" key="1">
    <citation type="submission" date="2016-10" db="EMBL/GenBank/DDBJ databases">
        <authorList>
            <person name="de Groot N.N."/>
        </authorList>
    </citation>
    <scope>NUCLEOTIDE SEQUENCE [LARGE SCALE GENOMIC DNA]</scope>
    <source>
        <strain evidence="2 3">DSM 23553</strain>
    </source>
</reference>
<dbReference type="InterPro" id="IPR024623">
    <property type="entry name" value="YtxH"/>
</dbReference>
<dbReference type="Proteomes" id="UP000199448">
    <property type="component" value="Unassembled WGS sequence"/>
</dbReference>
<organism evidence="2 3">
    <name type="scientific">Salinimicrobium catena</name>
    <dbReference type="NCBI Taxonomy" id="390640"/>
    <lineage>
        <taxon>Bacteria</taxon>
        <taxon>Pseudomonadati</taxon>
        <taxon>Bacteroidota</taxon>
        <taxon>Flavobacteriia</taxon>
        <taxon>Flavobacteriales</taxon>
        <taxon>Flavobacteriaceae</taxon>
        <taxon>Salinimicrobium</taxon>
    </lineage>
</organism>
<feature type="signal peptide" evidence="1">
    <location>
        <begin position="1"/>
        <end position="20"/>
    </location>
</feature>
<name>A0A1H5P1X7_9FLAO</name>